<dbReference type="Gene3D" id="3.50.50.60">
    <property type="entry name" value="FAD/NAD(P)-binding domain"/>
    <property type="match status" value="1"/>
</dbReference>
<keyword evidence="5 19" id="KW-0813">Transport</keyword>
<dbReference type="InterPro" id="IPR040156">
    <property type="entry name" value="ETF-QO"/>
</dbReference>
<dbReference type="InterPro" id="IPR017896">
    <property type="entry name" value="4Fe4S_Fe-S-bd"/>
</dbReference>
<keyword evidence="13 19" id="KW-0408">Iron</keyword>
<dbReference type="InterPro" id="IPR036188">
    <property type="entry name" value="FAD/NAD-bd_sf"/>
</dbReference>
<dbReference type="GO" id="GO:0046872">
    <property type="term" value="F:metal ion binding"/>
    <property type="evidence" value="ECO:0007669"/>
    <property type="project" value="UniProtKB-KW"/>
</dbReference>
<evidence type="ECO:0000256" key="15">
    <source>
        <dbReference type="ARBA" id="ARBA00023075"/>
    </source>
</evidence>
<evidence type="ECO:0000256" key="9">
    <source>
        <dbReference type="ARBA" id="ARBA00022827"/>
    </source>
</evidence>
<evidence type="ECO:0000256" key="18">
    <source>
        <dbReference type="ARBA" id="ARBA00052682"/>
    </source>
</evidence>
<evidence type="ECO:0000256" key="14">
    <source>
        <dbReference type="ARBA" id="ARBA00023014"/>
    </source>
</evidence>
<dbReference type="Pfam" id="PF05187">
    <property type="entry name" value="Fer4_ETF_QO"/>
    <property type="match status" value="1"/>
</dbReference>
<dbReference type="PANTHER" id="PTHR10617:SF107">
    <property type="entry name" value="ELECTRON TRANSFER FLAVOPROTEIN-UBIQUINONE OXIDOREDUCTASE, MITOCHONDRIAL"/>
    <property type="match status" value="1"/>
</dbReference>
<dbReference type="FunFam" id="3.30.70.20:FF:000015">
    <property type="entry name" value="Electron transfer flavoprotein-ubiquinone oxidoreductase"/>
    <property type="match status" value="1"/>
</dbReference>
<evidence type="ECO:0000256" key="19">
    <source>
        <dbReference type="RuleBase" id="RU366068"/>
    </source>
</evidence>
<evidence type="ECO:0000259" key="20">
    <source>
        <dbReference type="PROSITE" id="PS51379"/>
    </source>
</evidence>
<comment type="similarity">
    <text evidence="4">Belongs to the ETF-QO/FixC family.</text>
</comment>
<dbReference type="SUPFAM" id="SSF54862">
    <property type="entry name" value="4Fe-4S ferredoxins"/>
    <property type="match status" value="1"/>
</dbReference>
<evidence type="ECO:0000256" key="7">
    <source>
        <dbReference type="ARBA" id="ARBA00022723"/>
    </source>
</evidence>
<dbReference type="AlphaFoldDB" id="A0A8H5SQ09"/>
<keyword evidence="9 19" id="KW-0274">FAD</keyword>
<keyword evidence="7 19" id="KW-0479">Metal-binding</keyword>
<proteinExistence type="inferred from homology"/>
<evidence type="ECO:0000256" key="6">
    <source>
        <dbReference type="ARBA" id="ARBA00022630"/>
    </source>
</evidence>
<evidence type="ECO:0000313" key="21">
    <source>
        <dbReference type="EMBL" id="KAF5657774.1"/>
    </source>
</evidence>
<evidence type="ECO:0000256" key="4">
    <source>
        <dbReference type="ARBA" id="ARBA00006796"/>
    </source>
</evidence>
<keyword evidence="16" id="KW-0496">Mitochondrion</keyword>
<comment type="cofactor">
    <cofactor evidence="1 19">
        <name>FAD</name>
        <dbReference type="ChEBI" id="CHEBI:57692"/>
    </cofactor>
</comment>
<evidence type="ECO:0000313" key="22">
    <source>
        <dbReference type="Proteomes" id="UP000567885"/>
    </source>
</evidence>
<comment type="function">
    <text evidence="2 19">Accepts electrons from ETF and reduces ubiquinone.</text>
</comment>
<evidence type="ECO:0000256" key="16">
    <source>
        <dbReference type="ARBA" id="ARBA00023128"/>
    </source>
</evidence>
<organism evidence="21 22">
    <name type="scientific">Fusarium heterosporum</name>
    <dbReference type="NCBI Taxonomy" id="42747"/>
    <lineage>
        <taxon>Eukaryota</taxon>
        <taxon>Fungi</taxon>
        <taxon>Dikarya</taxon>
        <taxon>Ascomycota</taxon>
        <taxon>Pezizomycotina</taxon>
        <taxon>Sordariomycetes</taxon>
        <taxon>Hypocreomycetidae</taxon>
        <taxon>Hypocreales</taxon>
        <taxon>Nectriaceae</taxon>
        <taxon>Fusarium</taxon>
        <taxon>Fusarium heterosporum species complex</taxon>
    </lineage>
</organism>
<dbReference type="SUPFAM" id="SSF51905">
    <property type="entry name" value="FAD/NAD(P)-binding domain"/>
    <property type="match status" value="1"/>
</dbReference>
<dbReference type="InterPro" id="IPR007859">
    <property type="entry name" value="ETF-QO/FixX_C"/>
</dbReference>
<evidence type="ECO:0000256" key="12">
    <source>
        <dbReference type="ARBA" id="ARBA00023002"/>
    </source>
</evidence>
<dbReference type="SUPFAM" id="SSF54373">
    <property type="entry name" value="FAD-linked reductases, C-terminal domain"/>
    <property type="match status" value="1"/>
</dbReference>
<keyword evidence="12 19" id="KW-0560">Oxidoreductase</keyword>
<dbReference type="Pfam" id="PF13450">
    <property type="entry name" value="NAD_binding_8"/>
    <property type="match status" value="1"/>
</dbReference>
<accession>A0A8H5SQ09</accession>
<dbReference type="Gene3D" id="3.30.70.20">
    <property type="match status" value="1"/>
</dbReference>
<sequence>MPAPRPVSRYVQHSSRVLSRSQLRPVRSSICPATISARSSISTRTTAAAWSITRVPIATRAFSTTSRLRDDDHDFDPASVERESDEVDVCIVGGGPAGLSAAIRLKQLANEAGNEDFRVLVLEKAGDLGAHILSGAVIQPTSIDELIPDWLDENNPNRFEHATPAGADRMRFLTKNSAIPIPAPPQMSNHGNYIVSLNQFVKWLGERAEEIGVEVYPGFAASEVVYASDGSVKGVATNDLGVGRDGKPKETFERGMEFHARVTMFGEGCHGSLSKQVINKFDLRRDSQHQTYGLGIKETWEIDPAKFEKGLVVHSLGYPLPKEVYGGSFMYHFGENLVQIGLVVSLDYQNPWMSPYQEFQKLKLHPLFRDVLEGGKCISYGARALIEGGFQSIPKVAFPGGALIGDSAGFVNVPKVKGTHNAMKSGMLAAEAAWTAINEKTDDGTVFLYDYEKKLRDSPIWKELKEVRNMRPSFHTPLGLYGGIMYSGLEAYVLKGRVPWTLKHKTPDHASTLPADKVPKIEYEKPDGKITFDILTSVSRTGTNHEEDQPVHLQVKDWDAHTETTYPPYKGLENRFCPAGVYEYVEDESKPHGVRFQINSQNCIHCKTCDIKAPHQDINWQVPQGGEGPKYYMT</sequence>
<protein>
    <recommendedName>
        <fullName evidence="19">Electron transfer flavoprotein-ubiquinone oxidoreductase</fullName>
        <shortName evidence="19">ETF-QO</shortName>
        <ecNumber evidence="19">1.5.5.1</ecNumber>
    </recommendedName>
</protein>
<comment type="catalytic activity">
    <reaction evidence="18 19">
        <text>a ubiquinone + reduced [electron-transfer flavoprotein] = a ubiquinol + oxidized [electron-transfer flavoprotein] + H(+)</text>
        <dbReference type="Rhea" id="RHEA:24052"/>
        <dbReference type="Rhea" id="RHEA-COMP:9565"/>
        <dbReference type="Rhea" id="RHEA-COMP:9566"/>
        <dbReference type="Rhea" id="RHEA-COMP:10685"/>
        <dbReference type="Rhea" id="RHEA-COMP:10686"/>
        <dbReference type="ChEBI" id="CHEBI:15378"/>
        <dbReference type="ChEBI" id="CHEBI:16389"/>
        <dbReference type="ChEBI" id="CHEBI:17976"/>
        <dbReference type="ChEBI" id="CHEBI:57692"/>
        <dbReference type="ChEBI" id="CHEBI:58307"/>
        <dbReference type="EC" id="1.5.5.1"/>
    </reaction>
</comment>
<keyword evidence="15 19" id="KW-0830">Ubiquinone</keyword>
<dbReference type="Pfam" id="PF21162">
    <property type="entry name" value="ETFQO_UQ-bd"/>
    <property type="match status" value="1"/>
</dbReference>
<dbReference type="PROSITE" id="PS51379">
    <property type="entry name" value="4FE4S_FER_2"/>
    <property type="match status" value="1"/>
</dbReference>
<comment type="caution">
    <text evidence="21">The sequence shown here is derived from an EMBL/GenBank/DDBJ whole genome shotgun (WGS) entry which is preliminary data.</text>
</comment>
<dbReference type="GO" id="GO:0004174">
    <property type="term" value="F:electron-transferring-flavoprotein dehydrogenase activity"/>
    <property type="evidence" value="ECO:0007669"/>
    <property type="project" value="UniProtKB-UniRule"/>
</dbReference>
<evidence type="ECO:0000256" key="11">
    <source>
        <dbReference type="ARBA" id="ARBA00022982"/>
    </source>
</evidence>
<evidence type="ECO:0000256" key="1">
    <source>
        <dbReference type="ARBA" id="ARBA00001974"/>
    </source>
</evidence>
<keyword evidence="14 19" id="KW-0411">Iron-sulfur</keyword>
<evidence type="ECO:0000256" key="17">
    <source>
        <dbReference type="ARBA" id="ARBA00023136"/>
    </source>
</evidence>
<keyword evidence="6 19" id="KW-0285">Flavoprotein</keyword>
<comment type="cofactor">
    <cofactor evidence="19">
        <name>[4Fe-4S] cluster</name>
        <dbReference type="ChEBI" id="CHEBI:49883"/>
    </cofactor>
    <text evidence="19">Binds 1 [4Fe-4S] cluster.</text>
</comment>
<keyword evidence="22" id="KW-1185">Reference proteome</keyword>
<reference evidence="21 22" key="1">
    <citation type="submission" date="2020-05" db="EMBL/GenBank/DDBJ databases">
        <title>Identification and distribution of gene clusters putatively required for synthesis of sphingolipid metabolism inhibitors in phylogenetically diverse species of the filamentous fungus Fusarium.</title>
        <authorList>
            <person name="Kim H.-S."/>
            <person name="Busman M."/>
            <person name="Brown D.W."/>
            <person name="Divon H."/>
            <person name="Uhlig S."/>
            <person name="Proctor R.H."/>
        </authorList>
    </citation>
    <scope>NUCLEOTIDE SEQUENCE [LARGE SCALE GENOMIC DNA]</scope>
    <source>
        <strain evidence="21 22">NRRL 20693</strain>
    </source>
</reference>
<feature type="domain" description="4Fe-4S ferredoxin-type" evidence="20">
    <location>
        <begin position="594"/>
        <end position="623"/>
    </location>
</feature>
<comment type="subcellular location">
    <subcellularLocation>
        <location evidence="3">Mitochondrion inner membrane</location>
    </subcellularLocation>
</comment>
<evidence type="ECO:0000256" key="3">
    <source>
        <dbReference type="ARBA" id="ARBA00004273"/>
    </source>
</evidence>
<evidence type="ECO:0000256" key="13">
    <source>
        <dbReference type="ARBA" id="ARBA00023004"/>
    </source>
</evidence>
<keyword evidence="10" id="KW-0809">Transit peptide</keyword>
<dbReference type="EC" id="1.5.5.1" evidence="19"/>
<gene>
    <name evidence="21" type="ORF">FHETE_10200</name>
</gene>
<keyword evidence="17" id="KW-0472">Membrane</keyword>
<dbReference type="InterPro" id="IPR049398">
    <property type="entry name" value="ETF-QO/FixC_UQ-bd"/>
</dbReference>
<dbReference type="EMBL" id="JAAGWQ010000268">
    <property type="protein sequence ID" value="KAF5657774.1"/>
    <property type="molecule type" value="Genomic_DNA"/>
</dbReference>
<evidence type="ECO:0000256" key="2">
    <source>
        <dbReference type="ARBA" id="ARBA00002819"/>
    </source>
</evidence>
<evidence type="ECO:0000256" key="8">
    <source>
        <dbReference type="ARBA" id="ARBA00022792"/>
    </source>
</evidence>
<dbReference type="GO" id="GO:0005743">
    <property type="term" value="C:mitochondrial inner membrane"/>
    <property type="evidence" value="ECO:0007669"/>
    <property type="project" value="UniProtKB-SubCell"/>
</dbReference>
<evidence type="ECO:0000256" key="10">
    <source>
        <dbReference type="ARBA" id="ARBA00022946"/>
    </source>
</evidence>
<keyword evidence="8" id="KW-0999">Mitochondrion inner membrane</keyword>
<dbReference type="GO" id="GO:0051539">
    <property type="term" value="F:4 iron, 4 sulfur cluster binding"/>
    <property type="evidence" value="ECO:0007669"/>
    <property type="project" value="UniProtKB-UniRule"/>
</dbReference>
<dbReference type="Proteomes" id="UP000567885">
    <property type="component" value="Unassembled WGS sequence"/>
</dbReference>
<dbReference type="OrthoDB" id="437331at2759"/>
<name>A0A8H5SQ09_FUSHE</name>
<dbReference type="PANTHER" id="PTHR10617">
    <property type="entry name" value="ELECTRON TRANSFER FLAVOPROTEIN-UBIQUINONE OXIDOREDUCTASE"/>
    <property type="match status" value="1"/>
</dbReference>
<dbReference type="Gene3D" id="3.30.9.90">
    <property type="match status" value="1"/>
</dbReference>
<evidence type="ECO:0000256" key="5">
    <source>
        <dbReference type="ARBA" id="ARBA00022448"/>
    </source>
</evidence>
<keyword evidence="11 19" id="KW-0249">Electron transport</keyword>